<keyword evidence="2" id="KW-1185">Reference proteome</keyword>
<protein>
    <submittedName>
        <fullName evidence="1">Uncharacterized protein</fullName>
    </submittedName>
</protein>
<sequence length="115" mass="12841">MGHYIPAYGFLLVCSIWASRRVGVRHDLIRHDNSDAKLLKFSESRSSNNHGFVPRPPNAEECVGTFPAVHESTMRRQNLVAIINLGPQRTCNGSRICNVIKNFLPIEAIPLCNGK</sequence>
<gene>
    <name evidence="1" type="ORF">M404DRAFT_349226</name>
</gene>
<dbReference type="EMBL" id="KN831957">
    <property type="protein sequence ID" value="KIO08334.1"/>
    <property type="molecule type" value="Genomic_DNA"/>
</dbReference>
<dbReference type="HOGENOM" id="CLU_2109982_0_0_1"/>
<dbReference type="Proteomes" id="UP000054217">
    <property type="component" value="Unassembled WGS sequence"/>
</dbReference>
<name>A0A0C3PJK5_PISTI</name>
<accession>A0A0C3PJK5</accession>
<reference evidence="1 2" key="1">
    <citation type="submission" date="2014-04" db="EMBL/GenBank/DDBJ databases">
        <authorList>
            <consortium name="DOE Joint Genome Institute"/>
            <person name="Kuo A."/>
            <person name="Kohler A."/>
            <person name="Costa M.D."/>
            <person name="Nagy L.G."/>
            <person name="Floudas D."/>
            <person name="Copeland A."/>
            <person name="Barry K.W."/>
            <person name="Cichocki N."/>
            <person name="Veneault-Fourrey C."/>
            <person name="LaButti K."/>
            <person name="Lindquist E.A."/>
            <person name="Lipzen A."/>
            <person name="Lundell T."/>
            <person name="Morin E."/>
            <person name="Murat C."/>
            <person name="Sun H."/>
            <person name="Tunlid A."/>
            <person name="Henrissat B."/>
            <person name="Grigoriev I.V."/>
            <person name="Hibbett D.S."/>
            <person name="Martin F."/>
            <person name="Nordberg H.P."/>
            <person name="Cantor M.N."/>
            <person name="Hua S.X."/>
        </authorList>
    </citation>
    <scope>NUCLEOTIDE SEQUENCE [LARGE SCALE GENOMIC DNA]</scope>
    <source>
        <strain evidence="1 2">Marx 270</strain>
    </source>
</reference>
<reference evidence="2" key="2">
    <citation type="submission" date="2015-01" db="EMBL/GenBank/DDBJ databases">
        <title>Evolutionary Origins and Diversification of the Mycorrhizal Mutualists.</title>
        <authorList>
            <consortium name="DOE Joint Genome Institute"/>
            <consortium name="Mycorrhizal Genomics Consortium"/>
            <person name="Kohler A."/>
            <person name="Kuo A."/>
            <person name="Nagy L.G."/>
            <person name="Floudas D."/>
            <person name="Copeland A."/>
            <person name="Barry K.W."/>
            <person name="Cichocki N."/>
            <person name="Veneault-Fourrey C."/>
            <person name="LaButti K."/>
            <person name="Lindquist E.A."/>
            <person name="Lipzen A."/>
            <person name="Lundell T."/>
            <person name="Morin E."/>
            <person name="Murat C."/>
            <person name="Riley R."/>
            <person name="Ohm R."/>
            <person name="Sun H."/>
            <person name="Tunlid A."/>
            <person name="Henrissat B."/>
            <person name="Grigoriev I.V."/>
            <person name="Hibbett D.S."/>
            <person name="Martin F."/>
        </authorList>
    </citation>
    <scope>NUCLEOTIDE SEQUENCE [LARGE SCALE GENOMIC DNA]</scope>
    <source>
        <strain evidence="2">Marx 270</strain>
    </source>
</reference>
<proteinExistence type="predicted"/>
<evidence type="ECO:0000313" key="1">
    <source>
        <dbReference type="EMBL" id="KIO08334.1"/>
    </source>
</evidence>
<dbReference type="InParanoid" id="A0A0C3PJK5"/>
<organism evidence="1 2">
    <name type="scientific">Pisolithus tinctorius Marx 270</name>
    <dbReference type="NCBI Taxonomy" id="870435"/>
    <lineage>
        <taxon>Eukaryota</taxon>
        <taxon>Fungi</taxon>
        <taxon>Dikarya</taxon>
        <taxon>Basidiomycota</taxon>
        <taxon>Agaricomycotina</taxon>
        <taxon>Agaricomycetes</taxon>
        <taxon>Agaricomycetidae</taxon>
        <taxon>Boletales</taxon>
        <taxon>Sclerodermatineae</taxon>
        <taxon>Pisolithaceae</taxon>
        <taxon>Pisolithus</taxon>
    </lineage>
</organism>
<dbReference type="AlphaFoldDB" id="A0A0C3PJK5"/>
<evidence type="ECO:0000313" key="2">
    <source>
        <dbReference type="Proteomes" id="UP000054217"/>
    </source>
</evidence>